<evidence type="ECO:0000313" key="2">
    <source>
        <dbReference type="EnsemblPlants" id="KQK19696"/>
    </source>
</evidence>
<reference evidence="1 2" key="1">
    <citation type="journal article" date="2010" name="Nature">
        <title>Genome sequencing and analysis of the model grass Brachypodium distachyon.</title>
        <authorList>
            <consortium name="International Brachypodium Initiative"/>
        </authorList>
    </citation>
    <scope>NUCLEOTIDE SEQUENCE [LARGE SCALE GENOMIC DNA]</scope>
    <source>
        <strain evidence="1 2">Bd21</strain>
    </source>
</reference>
<name>A0A0Q3L988_BRADI</name>
<dbReference type="EMBL" id="CM000880">
    <property type="protein sequence ID" value="KQK19696.1"/>
    <property type="molecule type" value="Genomic_DNA"/>
</dbReference>
<keyword evidence="3" id="KW-1185">Reference proteome</keyword>
<dbReference type="AlphaFoldDB" id="A0A0Q3L988"/>
<protein>
    <submittedName>
        <fullName evidence="1 2">Uncharacterized protein</fullName>
    </submittedName>
</protein>
<gene>
    <name evidence="1" type="ORF">BRADI_1g49862v3</name>
</gene>
<accession>A0A0Q3L988</accession>
<reference evidence="2" key="3">
    <citation type="submission" date="2018-08" db="UniProtKB">
        <authorList>
            <consortium name="EnsemblPlants"/>
        </authorList>
    </citation>
    <scope>IDENTIFICATION</scope>
    <source>
        <strain evidence="2">cv. Bd21</strain>
    </source>
</reference>
<organism evidence="1">
    <name type="scientific">Brachypodium distachyon</name>
    <name type="common">Purple false brome</name>
    <name type="synonym">Trachynia distachya</name>
    <dbReference type="NCBI Taxonomy" id="15368"/>
    <lineage>
        <taxon>Eukaryota</taxon>
        <taxon>Viridiplantae</taxon>
        <taxon>Streptophyta</taxon>
        <taxon>Embryophyta</taxon>
        <taxon>Tracheophyta</taxon>
        <taxon>Spermatophyta</taxon>
        <taxon>Magnoliopsida</taxon>
        <taxon>Liliopsida</taxon>
        <taxon>Poales</taxon>
        <taxon>Poaceae</taxon>
        <taxon>BOP clade</taxon>
        <taxon>Pooideae</taxon>
        <taxon>Stipodae</taxon>
        <taxon>Brachypodieae</taxon>
        <taxon>Brachypodium</taxon>
    </lineage>
</organism>
<evidence type="ECO:0000313" key="1">
    <source>
        <dbReference type="EMBL" id="KQK19696.1"/>
    </source>
</evidence>
<dbReference type="Gramene" id="KQK19696">
    <property type="protein sequence ID" value="KQK19696"/>
    <property type="gene ID" value="BRADI_1g49862v3"/>
</dbReference>
<sequence>MVEALSCQRSISRPLPAVVAPKSARPAVSLCGSSPANPVKKHSPLDIDWTAMFETGSTKLLETNLSPPALEVILPRQLILHYGVLTEHVEEQ</sequence>
<proteinExistence type="predicted"/>
<evidence type="ECO:0000313" key="3">
    <source>
        <dbReference type="Proteomes" id="UP000008810"/>
    </source>
</evidence>
<reference evidence="1" key="2">
    <citation type="submission" date="2017-06" db="EMBL/GenBank/DDBJ databases">
        <title>WGS assembly of Brachypodium distachyon.</title>
        <authorList>
            <consortium name="The International Brachypodium Initiative"/>
            <person name="Lucas S."/>
            <person name="Harmon-Smith M."/>
            <person name="Lail K."/>
            <person name="Tice H."/>
            <person name="Grimwood J."/>
            <person name="Bruce D."/>
            <person name="Barry K."/>
            <person name="Shu S."/>
            <person name="Lindquist E."/>
            <person name="Wang M."/>
            <person name="Pitluck S."/>
            <person name="Vogel J.P."/>
            <person name="Garvin D.F."/>
            <person name="Mockler T.C."/>
            <person name="Schmutz J."/>
            <person name="Rokhsar D."/>
            <person name="Bevan M.W."/>
        </authorList>
    </citation>
    <scope>NUCLEOTIDE SEQUENCE</scope>
    <source>
        <strain evidence="1">Bd21</strain>
    </source>
</reference>
<dbReference type="Proteomes" id="UP000008810">
    <property type="component" value="Chromosome 1"/>
</dbReference>
<dbReference type="EnsemblPlants" id="KQK19696">
    <property type="protein sequence ID" value="KQK19696"/>
    <property type="gene ID" value="BRADI_1g49862v3"/>
</dbReference>
<dbReference type="InParanoid" id="A0A0Q3L988"/>